<reference evidence="2" key="1">
    <citation type="submission" date="2021-05" db="UniProtKB">
        <authorList>
            <consortium name="EnsemblPlants"/>
        </authorList>
    </citation>
    <scope>IDENTIFICATION</scope>
    <source>
        <strain evidence="2">subsp. malaccensis</strain>
    </source>
</reference>
<dbReference type="InterPro" id="IPR012337">
    <property type="entry name" value="RNaseH-like_sf"/>
</dbReference>
<protein>
    <recommendedName>
        <fullName evidence="1">Piwi domain-containing protein</fullName>
    </recommendedName>
</protein>
<dbReference type="EnsemblPlants" id="Ma04_t16890.1">
    <property type="protein sequence ID" value="Ma04_p16890.1"/>
    <property type="gene ID" value="Ma04_g16890"/>
</dbReference>
<dbReference type="SUPFAM" id="SSF53098">
    <property type="entry name" value="Ribonuclease H-like"/>
    <property type="match status" value="1"/>
</dbReference>
<dbReference type="SMART" id="SM00950">
    <property type="entry name" value="Piwi"/>
    <property type="match status" value="1"/>
</dbReference>
<dbReference type="Gene3D" id="3.30.420.10">
    <property type="entry name" value="Ribonuclease H-like superfamily/Ribonuclease H"/>
    <property type="match status" value="1"/>
</dbReference>
<dbReference type="GO" id="GO:0003676">
    <property type="term" value="F:nucleic acid binding"/>
    <property type="evidence" value="ECO:0007669"/>
    <property type="project" value="InterPro"/>
</dbReference>
<dbReference type="Proteomes" id="UP000012960">
    <property type="component" value="Unplaced"/>
</dbReference>
<dbReference type="InParanoid" id="A0A804IQK8"/>
<dbReference type="InterPro" id="IPR003165">
    <property type="entry name" value="Piwi"/>
</dbReference>
<sequence length="196" mass="22329">MIKELLISFEIATGQKPQRIIFCRDGVSEGQFYQACASVEQNYQPPVTFVVVQKRHRIRLFANNHSDRCSVDRIGNILPGTVVDSMICHPDFYLCSHGTSRPAHYHALWDKNKVTADQLQTLTNNLCYMCWYLSNLWLHCSYARCAISIVPPAYYAYLAAFRAQFYMEPETSDSGSVAIKPLRALKDGVKRGMFSC</sequence>
<dbReference type="OMA" id="MISEHYR"/>
<accession>A0A804IQK8</accession>
<proteinExistence type="predicted"/>
<dbReference type="Pfam" id="PF02171">
    <property type="entry name" value="Piwi"/>
    <property type="match status" value="1"/>
</dbReference>
<evidence type="ECO:0000313" key="2">
    <source>
        <dbReference type="EnsemblPlants" id="Ma04_p16890.1"/>
    </source>
</evidence>
<feature type="domain" description="Piwi" evidence="1">
    <location>
        <begin position="1"/>
        <end position="168"/>
    </location>
</feature>
<dbReference type="Gramene" id="Ma04_t16890.1">
    <property type="protein sequence ID" value="Ma04_p16890.1"/>
    <property type="gene ID" value="Ma04_g16890"/>
</dbReference>
<dbReference type="PANTHER" id="PTHR22891">
    <property type="entry name" value="EUKARYOTIC TRANSLATION INITIATION FACTOR 2C"/>
    <property type="match status" value="1"/>
</dbReference>
<dbReference type="PROSITE" id="PS50822">
    <property type="entry name" value="PIWI"/>
    <property type="match status" value="1"/>
</dbReference>
<keyword evidence="3" id="KW-1185">Reference proteome</keyword>
<evidence type="ECO:0000313" key="3">
    <source>
        <dbReference type="Proteomes" id="UP000012960"/>
    </source>
</evidence>
<name>A0A804IQK8_MUSAM</name>
<organism evidence="2 3">
    <name type="scientific">Musa acuminata subsp. malaccensis</name>
    <name type="common">Wild banana</name>
    <name type="synonym">Musa malaccensis</name>
    <dbReference type="NCBI Taxonomy" id="214687"/>
    <lineage>
        <taxon>Eukaryota</taxon>
        <taxon>Viridiplantae</taxon>
        <taxon>Streptophyta</taxon>
        <taxon>Embryophyta</taxon>
        <taxon>Tracheophyta</taxon>
        <taxon>Spermatophyta</taxon>
        <taxon>Magnoliopsida</taxon>
        <taxon>Liliopsida</taxon>
        <taxon>Zingiberales</taxon>
        <taxon>Musaceae</taxon>
        <taxon>Musa</taxon>
    </lineage>
</organism>
<dbReference type="AlphaFoldDB" id="A0A804IQK8"/>
<dbReference type="InterPro" id="IPR036397">
    <property type="entry name" value="RNaseH_sf"/>
</dbReference>
<evidence type="ECO:0000259" key="1">
    <source>
        <dbReference type="PROSITE" id="PS50822"/>
    </source>
</evidence>